<dbReference type="GO" id="GO:0016887">
    <property type="term" value="F:ATP hydrolysis activity"/>
    <property type="evidence" value="ECO:0007669"/>
    <property type="project" value="RHEA"/>
</dbReference>
<organism evidence="11 12">
    <name type="scientific">Mycolicibacterium neworleansense</name>
    <dbReference type="NCBI Taxonomy" id="146018"/>
    <lineage>
        <taxon>Bacteria</taxon>
        <taxon>Bacillati</taxon>
        <taxon>Actinomycetota</taxon>
        <taxon>Actinomycetes</taxon>
        <taxon>Mycobacteriales</taxon>
        <taxon>Mycobacteriaceae</taxon>
        <taxon>Mycolicibacterium</taxon>
    </lineage>
</organism>
<evidence type="ECO:0000256" key="4">
    <source>
        <dbReference type="ARBA" id="ARBA00022840"/>
    </source>
</evidence>
<protein>
    <recommendedName>
        <fullName evidence="7">DNA 3'-5' helicase</fullName>
        <ecNumber evidence="7">5.6.2.4</ecNumber>
    </recommendedName>
</protein>
<sequence>MAKLGIDKDFLLEFAKLDRPVAAKVRDVFGKFAEATHTGIHLEPIKAARDKRLHSIRIDKYWRGVVLKLDDGDFYILLTVRGHDEAYDWAARRTVAVNPATGVIELRDVTALQELTERQPESTDSAPLLVHVKDSTLTRLGVDESVLQLARTLTDTAQLEAAKPFVPQSQWDVLYGLAAGLSPDEVWAEVAALTPQSVDTTDLNAAAERTHSRIVVVDGPEELLSVFDRPLDWWRVFLHPSQQLLAEKSFSGPARVTGGPGTGKTVVALHRAFRLAERNDGRVLFTTFTSTLSAALDAGLVLLSDSPGRESNVRNRIDVVHVDKLANQIVRDEHGYLTILDEQQQSELWQELINQRGAGFTATFLGLEWRDVVLAQNIESLEQYLDSQRSGRGLALSGRQRQAVWALIEDFESALRERKLWTHESVLREAYRISARNGTKPFRHVVIDEAQDLSPMQWRLLRAIVPQGPDDMFIAGDSHQRIYNNYVSLRTLNIRISGRSSRLKINYRTTAEILAWSLGMMRGEQIDDLDDGLDTLAGCRSDVHGAPPTLRGFTTSKQELSYIGDTVQGWLDGGVAANEIGIAARTNSYADRIAEELTAANIAVQTLPNSDQAAVAVGTMHRMKGLEFRCVLAAGVSDRAVPLPKAVRSSDLDKRAYAMDLLRERSLLFVACTRAREDLVVTWNGKPSPFLDGHL</sequence>
<evidence type="ECO:0000256" key="8">
    <source>
        <dbReference type="ARBA" id="ARBA00048988"/>
    </source>
</evidence>
<evidence type="ECO:0000256" key="6">
    <source>
        <dbReference type="ARBA" id="ARBA00034617"/>
    </source>
</evidence>
<gene>
    <name evidence="11" type="ORF">BN2156_03823</name>
</gene>
<evidence type="ECO:0000256" key="3">
    <source>
        <dbReference type="ARBA" id="ARBA00022806"/>
    </source>
</evidence>
<dbReference type="InterPro" id="IPR014016">
    <property type="entry name" value="UvrD-like_ATP-bd"/>
</dbReference>
<dbReference type="Proteomes" id="UP000199147">
    <property type="component" value="Unassembled WGS sequence"/>
</dbReference>
<evidence type="ECO:0000313" key="11">
    <source>
        <dbReference type="EMBL" id="CRZ16944.1"/>
    </source>
</evidence>
<evidence type="ECO:0000313" key="12">
    <source>
        <dbReference type="Proteomes" id="UP000199147"/>
    </source>
</evidence>
<dbReference type="OrthoDB" id="3196525at2"/>
<dbReference type="PROSITE" id="PS51198">
    <property type="entry name" value="UVRD_HELICASE_ATP_BIND"/>
    <property type="match status" value="1"/>
</dbReference>
<comment type="catalytic activity">
    <reaction evidence="8">
        <text>ATP + H2O = ADP + phosphate + H(+)</text>
        <dbReference type="Rhea" id="RHEA:13065"/>
        <dbReference type="ChEBI" id="CHEBI:15377"/>
        <dbReference type="ChEBI" id="CHEBI:15378"/>
        <dbReference type="ChEBI" id="CHEBI:30616"/>
        <dbReference type="ChEBI" id="CHEBI:43474"/>
        <dbReference type="ChEBI" id="CHEBI:456216"/>
        <dbReference type="EC" id="5.6.2.4"/>
    </reaction>
</comment>
<comment type="catalytic activity">
    <reaction evidence="6">
        <text>Couples ATP hydrolysis with the unwinding of duplex DNA by translocating in the 3'-5' direction.</text>
        <dbReference type="EC" id="5.6.2.4"/>
    </reaction>
</comment>
<feature type="binding site" evidence="9">
    <location>
        <begin position="258"/>
        <end position="265"/>
    </location>
    <ligand>
        <name>ATP</name>
        <dbReference type="ChEBI" id="CHEBI:30616"/>
    </ligand>
</feature>
<dbReference type="RefSeq" id="WP_090516531.1">
    <property type="nucleotide sequence ID" value="NZ_CWKH01000002.1"/>
</dbReference>
<keyword evidence="1 9" id="KW-0547">Nucleotide-binding</keyword>
<keyword evidence="3 9" id="KW-0347">Helicase</keyword>
<dbReference type="GO" id="GO:0043138">
    <property type="term" value="F:3'-5' DNA helicase activity"/>
    <property type="evidence" value="ECO:0007669"/>
    <property type="project" value="UniProtKB-EC"/>
</dbReference>
<dbReference type="SUPFAM" id="SSF52540">
    <property type="entry name" value="P-loop containing nucleoside triphosphate hydrolases"/>
    <property type="match status" value="1"/>
</dbReference>
<feature type="domain" description="UvrD-like helicase ATP-binding" evidence="10">
    <location>
        <begin position="237"/>
        <end position="510"/>
    </location>
</feature>
<evidence type="ECO:0000259" key="10">
    <source>
        <dbReference type="PROSITE" id="PS51198"/>
    </source>
</evidence>
<dbReference type="GO" id="GO:0005524">
    <property type="term" value="F:ATP binding"/>
    <property type="evidence" value="ECO:0007669"/>
    <property type="project" value="UniProtKB-UniRule"/>
</dbReference>
<proteinExistence type="predicted"/>
<reference evidence="12" key="1">
    <citation type="submission" date="2015-07" db="EMBL/GenBank/DDBJ databases">
        <authorList>
            <person name="Urmite Genomes"/>
        </authorList>
    </citation>
    <scope>NUCLEOTIDE SEQUENCE [LARGE SCALE GENOMIC DNA]</scope>
    <source>
        <strain evidence="12">type strain: ATCC 49404</strain>
    </source>
</reference>
<evidence type="ECO:0000256" key="7">
    <source>
        <dbReference type="ARBA" id="ARBA00034808"/>
    </source>
</evidence>
<dbReference type="PANTHER" id="PTHR11070">
    <property type="entry name" value="UVRD / RECB / PCRA DNA HELICASE FAMILY MEMBER"/>
    <property type="match status" value="1"/>
</dbReference>
<keyword evidence="5" id="KW-0413">Isomerase</keyword>
<evidence type="ECO:0000256" key="1">
    <source>
        <dbReference type="ARBA" id="ARBA00022741"/>
    </source>
</evidence>
<dbReference type="Gene3D" id="3.40.50.300">
    <property type="entry name" value="P-loop containing nucleotide triphosphate hydrolases"/>
    <property type="match status" value="2"/>
</dbReference>
<dbReference type="EC" id="5.6.2.4" evidence="7"/>
<dbReference type="InterPro" id="IPR000212">
    <property type="entry name" value="DNA_helicase_UvrD/REP"/>
</dbReference>
<dbReference type="Pfam" id="PF00580">
    <property type="entry name" value="UvrD-helicase"/>
    <property type="match status" value="1"/>
</dbReference>
<keyword evidence="12" id="KW-1185">Reference proteome</keyword>
<name>A0A0H5S6V3_9MYCO</name>
<evidence type="ECO:0000256" key="5">
    <source>
        <dbReference type="ARBA" id="ARBA00023235"/>
    </source>
</evidence>
<dbReference type="PANTHER" id="PTHR11070:SF45">
    <property type="entry name" value="DNA 3'-5' HELICASE"/>
    <property type="match status" value="1"/>
</dbReference>
<evidence type="ECO:0000256" key="2">
    <source>
        <dbReference type="ARBA" id="ARBA00022801"/>
    </source>
</evidence>
<dbReference type="GO" id="GO:0003677">
    <property type="term" value="F:DNA binding"/>
    <property type="evidence" value="ECO:0007669"/>
    <property type="project" value="InterPro"/>
</dbReference>
<dbReference type="InterPro" id="IPR027417">
    <property type="entry name" value="P-loop_NTPase"/>
</dbReference>
<keyword evidence="4 9" id="KW-0067">ATP-binding</keyword>
<dbReference type="GO" id="GO:0000725">
    <property type="term" value="P:recombinational repair"/>
    <property type="evidence" value="ECO:0007669"/>
    <property type="project" value="TreeGrafter"/>
</dbReference>
<dbReference type="STRING" id="146018.BN2156_03823"/>
<dbReference type="AlphaFoldDB" id="A0A0H5S6V3"/>
<accession>A0A0H5S6V3</accession>
<keyword evidence="2 9" id="KW-0378">Hydrolase</keyword>
<dbReference type="InterPro" id="IPR014017">
    <property type="entry name" value="DNA_helicase_UvrD-like_C"/>
</dbReference>
<dbReference type="EMBL" id="CWKH01000002">
    <property type="protein sequence ID" value="CRZ16944.1"/>
    <property type="molecule type" value="Genomic_DNA"/>
</dbReference>
<dbReference type="Pfam" id="PF13361">
    <property type="entry name" value="UvrD_C"/>
    <property type="match status" value="2"/>
</dbReference>
<evidence type="ECO:0000256" key="9">
    <source>
        <dbReference type="PROSITE-ProRule" id="PRU00560"/>
    </source>
</evidence>